<dbReference type="GO" id="GO:0003690">
    <property type="term" value="F:double-stranded DNA binding"/>
    <property type="evidence" value="ECO:0007669"/>
    <property type="project" value="UniProtKB-ARBA"/>
</dbReference>
<evidence type="ECO:0000256" key="11">
    <source>
        <dbReference type="ARBA" id="ARBA00023239"/>
    </source>
</evidence>
<evidence type="ECO:0000256" key="10">
    <source>
        <dbReference type="ARBA" id="ARBA00023204"/>
    </source>
</evidence>
<keyword evidence="6 15" id="KW-0863">Zinc-finger</keyword>
<evidence type="ECO:0000256" key="7">
    <source>
        <dbReference type="ARBA" id="ARBA00022801"/>
    </source>
</evidence>
<dbReference type="SMART" id="SM01232">
    <property type="entry name" value="H2TH"/>
    <property type="match status" value="1"/>
</dbReference>
<dbReference type="PANTHER" id="PTHR22993:SF9">
    <property type="entry name" value="FORMAMIDOPYRIMIDINE-DNA GLYCOSYLASE"/>
    <property type="match status" value="1"/>
</dbReference>
<dbReference type="RefSeq" id="WP_132767494.1">
    <property type="nucleotide sequence ID" value="NZ_SMAB01000004.1"/>
</dbReference>
<feature type="binding site" evidence="15">
    <location>
        <position position="113"/>
    </location>
    <ligand>
        <name>DNA</name>
        <dbReference type="ChEBI" id="CHEBI:16991"/>
    </ligand>
</feature>
<proteinExistence type="inferred from homology"/>
<keyword evidence="5 15" id="KW-0227">DNA damage</keyword>
<dbReference type="SUPFAM" id="SSF81624">
    <property type="entry name" value="N-terminal domain of MutM-like DNA repair proteins"/>
    <property type="match status" value="1"/>
</dbReference>
<comment type="similarity">
    <text evidence="2 15">Belongs to the FPG family.</text>
</comment>
<dbReference type="InterPro" id="IPR012319">
    <property type="entry name" value="FPG_cat"/>
</dbReference>
<keyword evidence="9 15" id="KW-0238">DNA-binding</keyword>
<evidence type="ECO:0000256" key="14">
    <source>
        <dbReference type="ARBA" id="ARBA00044632"/>
    </source>
</evidence>
<dbReference type="GO" id="GO:0140078">
    <property type="term" value="F:class I DNA-(apurinic or apyrimidinic site) endonuclease activity"/>
    <property type="evidence" value="ECO:0007669"/>
    <property type="project" value="UniProtKB-EC"/>
</dbReference>
<feature type="binding site" evidence="15">
    <location>
        <position position="94"/>
    </location>
    <ligand>
        <name>DNA</name>
        <dbReference type="ChEBI" id="CHEBI:16991"/>
    </ligand>
</feature>
<evidence type="ECO:0000256" key="9">
    <source>
        <dbReference type="ARBA" id="ARBA00023125"/>
    </source>
</evidence>
<reference evidence="18 19" key="1">
    <citation type="submission" date="2019-03" db="EMBL/GenBank/DDBJ databases">
        <title>Genomic Encyclopedia of Type Strains, Phase IV (KMG-IV): sequencing the most valuable type-strain genomes for metagenomic binning, comparative biology and taxonomic classification.</title>
        <authorList>
            <person name="Goeker M."/>
        </authorList>
    </citation>
    <scope>NUCLEOTIDE SEQUENCE [LARGE SCALE GENOMIC DNA]</scope>
    <source>
        <strain evidence="18 19">DSM 23802</strain>
    </source>
</reference>
<dbReference type="EC" id="4.2.99.18" evidence="15"/>
<dbReference type="InterPro" id="IPR010979">
    <property type="entry name" value="Ribosomal_uS13-like_H2TH"/>
</dbReference>
<accession>A0A4R3KIX3</accession>
<keyword evidence="8 15" id="KW-0862">Zinc</keyword>
<gene>
    <name evidence="15" type="primary">mutM</name>
    <name evidence="15" type="synonym">fpg</name>
    <name evidence="18" type="ORF">EDD72_104118</name>
</gene>
<keyword evidence="12 15" id="KW-0511">Multifunctional enzyme</keyword>
<dbReference type="GO" id="GO:0008270">
    <property type="term" value="F:zinc ion binding"/>
    <property type="evidence" value="ECO:0007669"/>
    <property type="project" value="UniProtKB-UniRule"/>
</dbReference>
<dbReference type="Proteomes" id="UP000295788">
    <property type="component" value="Unassembled WGS sequence"/>
</dbReference>
<dbReference type="Pfam" id="PF01149">
    <property type="entry name" value="Fapy_DNA_glyco"/>
    <property type="match status" value="1"/>
</dbReference>
<dbReference type="FunFam" id="3.20.190.10:FF:000001">
    <property type="entry name" value="Formamidopyrimidine-DNA glycosylase"/>
    <property type="match status" value="1"/>
</dbReference>
<dbReference type="NCBIfam" id="TIGR00577">
    <property type="entry name" value="fpg"/>
    <property type="match status" value="1"/>
</dbReference>
<feature type="binding site" evidence="15">
    <location>
        <position position="156"/>
    </location>
    <ligand>
        <name>DNA</name>
        <dbReference type="ChEBI" id="CHEBI:16991"/>
    </ligand>
</feature>
<dbReference type="Gene3D" id="3.20.190.10">
    <property type="entry name" value="MutM-like, N-terminal"/>
    <property type="match status" value="1"/>
</dbReference>
<dbReference type="Gene3D" id="1.10.8.50">
    <property type="match status" value="1"/>
</dbReference>
<keyword evidence="19" id="KW-1185">Reference proteome</keyword>
<keyword evidence="13 15" id="KW-0326">Glycosidase</keyword>
<comment type="catalytic activity">
    <reaction evidence="14 15">
        <text>2'-deoxyribonucleotide-(2'-deoxyribose 5'-phosphate)-2'-deoxyribonucleotide-DNA = a 3'-end 2'-deoxyribonucleotide-(2,3-dehydro-2,3-deoxyribose 5'-phosphate)-DNA + a 5'-end 5'-phospho-2'-deoxyribonucleoside-DNA + H(+)</text>
        <dbReference type="Rhea" id="RHEA:66592"/>
        <dbReference type="Rhea" id="RHEA-COMP:13180"/>
        <dbReference type="Rhea" id="RHEA-COMP:16897"/>
        <dbReference type="Rhea" id="RHEA-COMP:17067"/>
        <dbReference type="ChEBI" id="CHEBI:15378"/>
        <dbReference type="ChEBI" id="CHEBI:136412"/>
        <dbReference type="ChEBI" id="CHEBI:157695"/>
        <dbReference type="ChEBI" id="CHEBI:167181"/>
        <dbReference type="EC" id="4.2.99.18"/>
    </reaction>
</comment>
<feature type="active site" description="Proton donor" evidence="15">
    <location>
        <position position="3"/>
    </location>
</feature>
<evidence type="ECO:0000256" key="8">
    <source>
        <dbReference type="ARBA" id="ARBA00022833"/>
    </source>
</evidence>
<evidence type="ECO:0000256" key="2">
    <source>
        <dbReference type="ARBA" id="ARBA00009409"/>
    </source>
</evidence>
<comment type="caution">
    <text evidence="18">The sequence shown here is derived from an EMBL/GenBank/DDBJ whole genome shotgun (WGS) entry which is preliminary data.</text>
</comment>
<sequence>MPELPEVETVRRGLELVIVGKKIKDIQVYYPKIIRSPQDTEQFKFLLIGQVIQSIGRRGKYLLFHLTDDTLVSHLRMEGKYIYTENPNEPYDKHTHVIFSFTDGSQLRYRDVRKFGTMDVVKRDGETELEGIKKLGQEPIDPEFNLERFKKQVKQRMAPIKQILLNQEIISGLGNIYVDDSLALSKIHPLRSGKSLTDDEIANLIMSMKQVLEKAIEKGGSTIRSFESFYGRGSMQDHLIVYGRTGKPCIVCGTPIEKIRVAGRGTHFCPHCQKAAKE</sequence>
<dbReference type="InterPro" id="IPR000214">
    <property type="entry name" value="Znf_DNA_glyclase/AP_lyase"/>
</dbReference>
<comment type="cofactor">
    <cofactor evidence="15">
        <name>Zn(2+)</name>
        <dbReference type="ChEBI" id="CHEBI:29105"/>
    </cofactor>
    <text evidence="15">Binds 1 zinc ion per subunit.</text>
</comment>
<dbReference type="EC" id="3.2.2.23" evidence="15"/>
<dbReference type="SUPFAM" id="SSF46946">
    <property type="entry name" value="S13-like H2TH domain"/>
    <property type="match status" value="1"/>
</dbReference>
<dbReference type="Pfam" id="PF06827">
    <property type="entry name" value="zf-FPG_IleRS"/>
    <property type="match status" value="1"/>
</dbReference>
<keyword evidence="4 15" id="KW-0479">Metal-binding</keyword>
<keyword evidence="11 15" id="KW-0456">Lyase</keyword>
<keyword evidence="10 15" id="KW-0234">DNA repair</keyword>
<dbReference type="InterPro" id="IPR015887">
    <property type="entry name" value="DNA_glyclase_Znf_dom_DNA_BS"/>
</dbReference>
<feature type="active site" description="Proton donor; for delta-elimination activity" evidence="15">
    <location>
        <position position="264"/>
    </location>
</feature>
<evidence type="ECO:0000256" key="4">
    <source>
        <dbReference type="ARBA" id="ARBA00022723"/>
    </source>
</evidence>
<dbReference type="GO" id="GO:0003684">
    <property type="term" value="F:damaged DNA binding"/>
    <property type="evidence" value="ECO:0007669"/>
    <property type="project" value="InterPro"/>
</dbReference>
<dbReference type="EMBL" id="SMAB01000004">
    <property type="protein sequence ID" value="TCS83563.1"/>
    <property type="molecule type" value="Genomic_DNA"/>
</dbReference>
<comment type="subunit">
    <text evidence="3 15">Monomer.</text>
</comment>
<evidence type="ECO:0000256" key="3">
    <source>
        <dbReference type="ARBA" id="ARBA00011245"/>
    </source>
</evidence>
<dbReference type="CDD" id="cd08966">
    <property type="entry name" value="EcFpg-like_N"/>
    <property type="match status" value="1"/>
</dbReference>
<dbReference type="InterPro" id="IPR015886">
    <property type="entry name" value="H2TH_FPG"/>
</dbReference>
<comment type="catalytic activity">
    <reaction evidence="1 15">
        <text>Hydrolysis of DNA containing ring-opened 7-methylguanine residues, releasing 2,6-diamino-4-hydroxy-5-(N-methyl)formamidopyrimidine.</text>
        <dbReference type="EC" id="3.2.2.23"/>
    </reaction>
</comment>
<feature type="active site" description="Schiff-base intermediate with DNA" evidence="15">
    <location>
        <position position="2"/>
    </location>
</feature>
<dbReference type="NCBIfam" id="NF002211">
    <property type="entry name" value="PRK01103.1"/>
    <property type="match status" value="1"/>
</dbReference>
<dbReference type="OrthoDB" id="9800855at2"/>
<evidence type="ECO:0000259" key="17">
    <source>
        <dbReference type="PROSITE" id="PS51068"/>
    </source>
</evidence>
<evidence type="ECO:0000256" key="12">
    <source>
        <dbReference type="ARBA" id="ARBA00023268"/>
    </source>
</evidence>
<dbReference type="GO" id="GO:0006284">
    <property type="term" value="P:base-excision repair"/>
    <property type="evidence" value="ECO:0007669"/>
    <property type="project" value="InterPro"/>
</dbReference>
<dbReference type="InterPro" id="IPR035937">
    <property type="entry name" value="FPG_N"/>
</dbReference>
<feature type="active site" description="Proton donor; for beta-elimination activity" evidence="15">
    <location>
        <position position="60"/>
    </location>
</feature>
<comment type="function">
    <text evidence="15">Involved in base excision repair of DNA damaged by oxidation or by mutagenic agents. Acts as DNA glycosylase that recognizes and removes damaged bases. Has a preference for oxidized purines, such as 7,8-dihydro-8-oxoguanine (8-oxoG). Has AP (apurinic/apyrimidinic) lyase activity and introduces nicks in the DNA strand. Cleaves the DNA backbone by beta-delta elimination to generate a single-strand break at the site of the removed base with both 3'- and 5'-phosphates.</text>
</comment>
<evidence type="ECO:0000256" key="5">
    <source>
        <dbReference type="ARBA" id="ARBA00022763"/>
    </source>
</evidence>
<dbReference type="GO" id="GO:0034039">
    <property type="term" value="F:8-oxo-7,8-dihydroguanine DNA N-glycosylase activity"/>
    <property type="evidence" value="ECO:0007669"/>
    <property type="project" value="TreeGrafter"/>
</dbReference>
<dbReference type="InterPro" id="IPR020629">
    <property type="entry name" value="FPG_Glyclase"/>
</dbReference>
<dbReference type="Pfam" id="PF06831">
    <property type="entry name" value="H2TH"/>
    <property type="match status" value="1"/>
</dbReference>
<evidence type="ECO:0000256" key="15">
    <source>
        <dbReference type="HAMAP-Rule" id="MF_00103"/>
    </source>
</evidence>
<organism evidence="18 19">
    <name type="scientific">Tepidibacillus fermentans</name>
    <dbReference type="NCBI Taxonomy" id="1281767"/>
    <lineage>
        <taxon>Bacteria</taxon>
        <taxon>Bacillati</taxon>
        <taxon>Bacillota</taxon>
        <taxon>Bacilli</taxon>
        <taxon>Bacillales</taxon>
        <taxon>Bacillaceae</taxon>
        <taxon>Tepidibacillus</taxon>
    </lineage>
</organism>
<protein>
    <recommendedName>
        <fullName evidence="15">Formamidopyrimidine-DNA glycosylase</fullName>
        <shortName evidence="15">Fapy-DNA glycosylase</shortName>
        <ecNumber evidence="15">3.2.2.23</ecNumber>
    </recommendedName>
    <alternativeName>
        <fullName evidence="15">DNA-(apurinic or apyrimidinic site) lyase MutM</fullName>
        <shortName evidence="15">AP lyase MutM</shortName>
        <ecNumber evidence="15">4.2.99.18</ecNumber>
    </alternativeName>
</protein>
<dbReference type="PROSITE" id="PS01242">
    <property type="entry name" value="ZF_FPG_1"/>
    <property type="match status" value="1"/>
</dbReference>
<dbReference type="PROSITE" id="PS51066">
    <property type="entry name" value="ZF_FPG_2"/>
    <property type="match status" value="1"/>
</dbReference>
<dbReference type="PROSITE" id="PS51068">
    <property type="entry name" value="FPG_CAT"/>
    <property type="match status" value="1"/>
</dbReference>
<dbReference type="InterPro" id="IPR010663">
    <property type="entry name" value="Znf_FPG/IleRS"/>
</dbReference>
<dbReference type="AlphaFoldDB" id="A0A4R3KIX3"/>
<feature type="domain" description="FPG-type" evidence="16">
    <location>
        <begin position="240"/>
        <end position="274"/>
    </location>
</feature>
<dbReference type="SUPFAM" id="SSF57716">
    <property type="entry name" value="Glucocorticoid receptor-like (DNA-binding domain)"/>
    <property type="match status" value="1"/>
</dbReference>
<name>A0A4R3KIX3_9BACI</name>
<dbReference type="FunFam" id="1.10.8.50:FF:000003">
    <property type="entry name" value="Formamidopyrimidine-DNA glycosylase"/>
    <property type="match status" value="1"/>
</dbReference>
<dbReference type="PANTHER" id="PTHR22993">
    <property type="entry name" value="FORMAMIDOPYRIMIDINE-DNA GLYCOSYLASE"/>
    <property type="match status" value="1"/>
</dbReference>
<evidence type="ECO:0000256" key="6">
    <source>
        <dbReference type="ARBA" id="ARBA00022771"/>
    </source>
</evidence>
<evidence type="ECO:0000313" key="18">
    <source>
        <dbReference type="EMBL" id="TCS83563.1"/>
    </source>
</evidence>
<dbReference type="HAMAP" id="MF_00103">
    <property type="entry name" value="Fapy_DNA_glycosyl"/>
    <property type="match status" value="1"/>
</dbReference>
<feature type="domain" description="Formamidopyrimidine-DNA glycosylase catalytic" evidence="17">
    <location>
        <begin position="2"/>
        <end position="116"/>
    </location>
</feature>
<evidence type="ECO:0000259" key="16">
    <source>
        <dbReference type="PROSITE" id="PS51066"/>
    </source>
</evidence>
<keyword evidence="7 15" id="KW-0378">Hydrolase</keyword>
<dbReference type="SMART" id="SM00898">
    <property type="entry name" value="Fapy_DNA_glyco"/>
    <property type="match status" value="1"/>
</dbReference>
<evidence type="ECO:0000313" key="19">
    <source>
        <dbReference type="Proteomes" id="UP000295788"/>
    </source>
</evidence>
<evidence type="ECO:0000256" key="1">
    <source>
        <dbReference type="ARBA" id="ARBA00001668"/>
    </source>
</evidence>
<evidence type="ECO:0000256" key="13">
    <source>
        <dbReference type="ARBA" id="ARBA00023295"/>
    </source>
</evidence>